<dbReference type="InterPro" id="IPR008979">
    <property type="entry name" value="Galactose-bd-like_sf"/>
</dbReference>
<dbReference type="PROSITE" id="PS00615">
    <property type="entry name" value="C_TYPE_LECTIN_1"/>
    <property type="match status" value="1"/>
</dbReference>
<organism evidence="3 4">
    <name type="scientific">Mytilus galloprovincialis</name>
    <name type="common">Mediterranean mussel</name>
    <dbReference type="NCBI Taxonomy" id="29158"/>
    <lineage>
        <taxon>Eukaryota</taxon>
        <taxon>Metazoa</taxon>
        <taxon>Spiralia</taxon>
        <taxon>Lophotrochozoa</taxon>
        <taxon>Mollusca</taxon>
        <taxon>Bivalvia</taxon>
        <taxon>Autobranchia</taxon>
        <taxon>Pteriomorphia</taxon>
        <taxon>Mytilida</taxon>
        <taxon>Mytiloidea</taxon>
        <taxon>Mytilidae</taxon>
        <taxon>Mytilinae</taxon>
        <taxon>Mytilus</taxon>
    </lineage>
</organism>
<dbReference type="SMART" id="SM00034">
    <property type="entry name" value="CLECT"/>
    <property type="match status" value="1"/>
</dbReference>
<evidence type="ECO:0000313" key="3">
    <source>
        <dbReference type="EMBL" id="VDI42315.1"/>
    </source>
</evidence>
<dbReference type="CDD" id="cd00037">
    <property type="entry name" value="CLECT"/>
    <property type="match status" value="1"/>
</dbReference>
<dbReference type="InterPro" id="IPR058897">
    <property type="entry name" value="PAPPA_SD_C"/>
</dbReference>
<proteinExistence type="predicted"/>
<dbReference type="InterPro" id="IPR001304">
    <property type="entry name" value="C-type_lectin-like"/>
</dbReference>
<name>A0A8B6F1V6_MYTGA</name>
<keyword evidence="4" id="KW-1185">Reference proteome</keyword>
<dbReference type="InterPro" id="IPR018378">
    <property type="entry name" value="C-type_lectin_CS"/>
</dbReference>
<dbReference type="EMBL" id="UYJE01006000">
    <property type="protein sequence ID" value="VDI42315.1"/>
    <property type="molecule type" value="Genomic_DNA"/>
</dbReference>
<gene>
    <name evidence="3" type="ORF">MGAL_10B085378</name>
</gene>
<dbReference type="InterPro" id="IPR050111">
    <property type="entry name" value="C-type_lectin/snaclec_domain"/>
</dbReference>
<dbReference type="PROSITE" id="PS50041">
    <property type="entry name" value="C_TYPE_LECTIN_2"/>
    <property type="match status" value="1"/>
</dbReference>
<evidence type="ECO:0000313" key="4">
    <source>
        <dbReference type="Proteomes" id="UP000596742"/>
    </source>
</evidence>
<accession>A0A8B6F1V6</accession>
<dbReference type="SUPFAM" id="SSF56436">
    <property type="entry name" value="C-type lectin-like"/>
    <property type="match status" value="1"/>
</dbReference>
<reference evidence="3" key="1">
    <citation type="submission" date="2018-11" db="EMBL/GenBank/DDBJ databases">
        <authorList>
            <person name="Alioto T."/>
            <person name="Alioto T."/>
        </authorList>
    </citation>
    <scope>NUCLEOTIDE SEQUENCE</scope>
</reference>
<dbReference type="SUPFAM" id="SSF49785">
    <property type="entry name" value="Galactose-binding domain-like"/>
    <property type="match status" value="1"/>
</dbReference>
<dbReference type="InterPro" id="IPR016186">
    <property type="entry name" value="C-type_lectin-like/link_sf"/>
</dbReference>
<keyword evidence="1" id="KW-1015">Disulfide bond</keyword>
<evidence type="ECO:0000256" key="1">
    <source>
        <dbReference type="ARBA" id="ARBA00023157"/>
    </source>
</evidence>
<dbReference type="OrthoDB" id="6162957at2759"/>
<comment type="caution">
    <text evidence="3">The sequence shown here is derived from an EMBL/GenBank/DDBJ whole genome shotgun (WGS) entry which is preliminary data.</text>
</comment>
<sequence length="283" mass="32924">TKWHKYNGHCYYYSSERQSWFTAELIALEHLFLLLKLRKCREIGGYIIKIDDREENEKIYANRPKNDGYWIGLTDLNEGEFRWSFDQSKATFLPWVSGYGKKGNGYDCVAFNSGSKAEWFDYKCNTTYYYICERNFYRQWVSKVTGFKSQWDDDGWSAAQVKGPPNVYPQYGDIEGAWCPKGESSDNYITIEYSKKTYIQSINIYETYNGGSVWRISFKAPNGTWHTVLEVNRATLSTVTSSRIFSPPIQTVAFPTNEVHIEIDTTNTHEDYEMDAVEITGQC</sequence>
<dbReference type="Pfam" id="PF25900">
    <property type="entry name" value="PAPPA"/>
    <property type="match status" value="1"/>
</dbReference>
<evidence type="ECO:0000259" key="2">
    <source>
        <dbReference type="PROSITE" id="PS50041"/>
    </source>
</evidence>
<dbReference type="Proteomes" id="UP000596742">
    <property type="component" value="Unassembled WGS sequence"/>
</dbReference>
<dbReference type="PANTHER" id="PTHR22803">
    <property type="entry name" value="MANNOSE, PHOSPHOLIPASE, LECTIN RECEPTOR RELATED"/>
    <property type="match status" value="1"/>
</dbReference>
<dbReference type="AlphaFoldDB" id="A0A8B6F1V6"/>
<feature type="non-terminal residue" evidence="3">
    <location>
        <position position="1"/>
    </location>
</feature>
<protein>
    <submittedName>
        <fullName evidence="3">Speckle-type POZ protein</fullName>
    </submittedName>
</protein>
<dbReference type="InterPro" id="IPR016187">
    <property type="entry name" value="CTDL_fold"/>
</dbReference>
<dbReference type="Gene3D" id="3.10.100.10">
    <property type="entry name" value="Mannose-Binding Protein A, subunit A"/>
    <property type="match status" value="1"/>
</dbReference>
<dbReference type="Pfam" id="PF00059">
    <property type="entry name" value="Lectin_C"/>
    <property type="match status" value="1"/>
</dbReference>
<feature type="domain" description="C-type lectin" evidence="2">
    <location>
        <begin position="6"/>
        <end position="133"/>
    </location>
</feature>